<dbReference type="Pfam" id="PF00496">
    <property type="entry name" value="SBP_bac_5"/>
    <property type="match status" value="1"/>
</dbReference>
<organism evidence="6 7">
    <name type="scientific">Paenibacillus kyungheensis</name>
    <dbReference type="NCBI Taxonomy" id="1452732"/>
    <lineage>
        <taxon>Bacteria</taxon>
        <taxon>Bacillati</taxon>
        <taxon>Bacillota</taxon>
        <taxon>Bacilli</taxon>
        <taxon>Bacillales</taxon>
        <taxon>Paenibacillaceae</taxon>
        <taxon>Paenibacillus</taxon>
    </lineage>
</organism>
<reference evidence="6 7" key="1">
    <citation type="submission" date="2023-02" db="EMBL/GenBank/DDBJ databases">
        <title>Genome sequence of Paenibacillus kyungheensis KACC 18744.</title>
        <authorList>
            <person name="Kim S."/>
            <person name="Heo J."/>
            <person name="Kwon S.-W."/>
        </authorList>
    </citation>
    <scope>NUCLEOTIDE SEQUENCE [LARGE SCALE GENOMIC DNA]</scope>
    <source>
        <strain evidence="6 7">KACC 18744</strain>
    </source>
</reference>
<dbReference type="PIRSF" id="PIRSF002741">
    <property type="entry name" value="MppA"/>
    <property type="match status" value="1"/>
</dbReference>
<feature type="domain" description="Solute-binding protein family 5" evidence="5">
    <location>
        <begin position="89"/>
        <end position="463"/>
    </location>
</feature>
<evidence type="ECO:0000313" key="7">
    <source>
        <dbReference type="Proteomes" id="UP001220509"/>
    </source>
</evidence>
<dbReference type="RefSeq" id="WP_273615012.1">
    <property type="nucleotide sequence ID" value="NZ_CP117416.1"/>
</dbReference>
<evidence type="ECO:0000256" key="2">
    <source>
        <dbReference type="ARBA" id="ARBA00022448"/>
    </source>
</evidence>
<dbReference type="Gene3D" id="3.40.190.10">
    <property type="entry name" value="Periplasmic binding protein-like II"/>
    <property type="match status" value="1"/>
</dbReference>
<proteinExistence type="inferred from homology"/>
<keyword evidence="2" id="KW-0813">Transport</keyword>
<dbReference type="GO" id="GO:1904680">
    <property type="term" value="F:peptide transmembrane transporter activity"/>
    <property type="evidence" value="ECO:0007669"/>
    <property type="project" value="TreeGrafter"/>
</dbReference>
<keyword evidence="7" id="KW-1185">Reference proteome</keyword>
<evidence type="ECO:0000259" key="5">
    <source>
        <dbReference type="Pfam" id="PF00496"/>
    </source>
</evidence>
<dbReference type="GO" id="GO:0042597">
    <property type="term" value="C:periplasmic space"/>
    <property type="evidence" value="ECO:0007669"/>
    <property type="project" value="UniProtKB-ARBA"/>
</dbReference>
<dbReference type="Gene3D" id="3.10.105.10">
    <property type="entry name" value="Dipeptide-binding Protein, Domain 3"/>
    <property type="match status" value="1"/>
</dbReference>
<dbReference type="PANTHER" id="PTHR30290:SF9">
    <property type="entry name" value="OLIGOPEPTIDE-BINDING PROTEIN APPA"/>
    <property type="match status" value="1"/>
</dbReference>
<name>A0AAX3M3P2_9BACL</name>
<accession>A0AAX3M3P2</accession>
<feature type="chain" id="PRO_5043545055" evidence="4">
    <location>
        <begin position="25"/>
        <end position="543"/>
    </location>
</feature>
<dbReference type="AlphaFoldDB" id="A0AAX3M3P2"/>
<dbReference type="EMBL" id="CP117416">
    <property type="protein sequence ID" value="WCT56742.1"/>
    <property type="molecule type" value="Genomic_DNA"/>
</dbReference>
<dbReference type="Proteomes" id="UP001220509">
    <property type="component" value="Chromosome"/>
</dbReference>
<keyword evidence="3 4" id="KW-0732">Signal</keyword>
<dbReference type="GO" id="GO:0043190">
    <property type="term" value="C:ATP-binding cassette (ABC) transporter complex"/>
    <property type="evidence" value="ECO:0007669"/>
    <property type="project" value="InterPro"/>
</dbReference>
<sequence>MKMRYRATLATMIVAVLLVLSACGATNNSTQIASTQGATAASEGGKTVTIGIVNSPVTLNQINDQGDSASTTIQHLINDSLLDVDDQLKFTPKLADSIDTTDHQNYTVHLNKDAKWSDGQPFTTKDVEFTLLTALNPQVETTLRLFFIEGLDDTGKLKEGQNKITGLTIVDDHTFKIKTKAPIDPDIFNESFASKIYFLPEHILKDVAPDQLATNEYFQKPEVTIGPFKFAKFLKDQYFQVVKNDQYYRSVPKLDQIFVKVLPATNLVAQLQTGEIQMNSLPVGLIPITEYDKVKSLPDINLTSSQTTEPVEIFFNTETIQNPKVRQAIAYALNRQQIVTQLLKGQAELIDGSIPSSNQYAATDIPKYTYDPAKAQALLQEAGWDANQTLRFLVPVGNKVREQAADILEQNLEAVGIKVDIQKFDFPTLMQKTDSKDYDITIFTRDYYVDPSRYFNMFESDNANNIVGYRNPKLDQLLKDGRAESDPAKRKIIYHQVQEILHEDVPSLGVYSEKRLQAVSKKVKVGQPLNIGMFNHVNEWDSQ</sequence>
<dbReference type="InterPro" id="IPR030678">
    <property type="entry name" value="Peptide/Ni-bd"/>
</dbReference>
<evidence type="ECO:0000256" key="1">
    <source>
        <dbReference type="ARBA" id="ARBA00005695"/>
    </source>
</evidence>
<dbReference type="GO" id="GO:0015833">
    <property type="term" value="P:peptide transport"/>
    <property type="evidence" value="ECO:0007669"/>
    <property type="project" value="TreeGrafter"/>
</dbReference>
<dbReference type="SUPFAM" id="SSF53850">
    <property type="entry name" value="Periplasmic binding protein-like II"/>
    <property type="match status" value="1"/>
</dbReference>
<evidence type="ECO:0000256" key="4">
    <source>
        <dbReference type="SAM" id="SignalP"/>
    </source>
</evidence>
<gene>
    <name evidence="6" type="ORF">PQ456_04250</name>
</gene>
<dbReference type="InterPro" id="IPR000914">
    <property type="entry name" value="SBP_5_dom"/>
</dbReference>
<comment type="similarity">
    <text evidence="1">Belongs to the bacterial solute-binding protein 5 family.</text>
</comment>
<evidence type="ECO:0000256" key="3">
    <source>
        <dbReference type="ARBA" id="ARBA00022729"/>
    </source>
</evidence>
<feature type="signal peptide" evidence="4">
    <location>
        <begin position="1"/>
        <end position="24"/>
    </location>
</feature>
<dbReference type="KEGG" id="pka:PQ456_04250"/>
<dbReference type="Gene3D" id="3.90.76.10">
    <property type="entry name" value="Dipeptide-binding Protein, Domain 1"/>
    <property type="match status" value="1"/>
</dbReference>
<protein>
    <submittedName>
        <fullName evidence="6">ABC transporter substrate-binding protein</fullName>
    </submittedName>
</protein>
<dbReference type="PROSITE" id="PS51257">
    <property type="entry name" value="PROKAR_LIPOPROTEIN"/>
    <property type="match status" value="1"/>
</dbReference>
<evidence type="ECO:0000313" key="6">
    <source>
        <dbReference type="EMBL" id="WCT56742.1"/>
    </source>
</evidence>
<dbReference type="InterPro" id="IPR039424">
    <property type="entry name" value="SBP_5"/>
</dbReference>
<dbReference type="PANTHER" id="PTHR30290">
    <property type="entry name" value="PERIPLASMIC BINDING COMPONENT OF ABC TRANSPORTER"/>
    <property type="match status" value="1"/>
</dbReference>